<keyword evidence="2" id="KW-0238">DNA-binding</keyword>
<evidence type="ECO:0000259" key="4">
    <source>
        <dbReference type="PROSITE" id="PS50995"/>
    </source>
</evidence>
<proteinExistence type="predicted"/>
<evidence type="ECO:0000256" key="3">
    <source>
        <dbReference type="ARBA" id="ARBA00023163"/>
    </source>
</evidence>
<dbReference type="Pfam" id="PF12802">
    <property type="entry name" value="MarR_2"/>
    <property type="match status" value="1"/>
</dbReference>
<dbReference type="PANTHER" id="PTHR42756:SF1">
    <property type="entry name" value="TRANSCRIPTIONAL REPRESSOR OF EMRAB OPERON"/>
    <property type="match status" value="1"/>
</dbReference>
<accession>A0A6N3AZ01</accession>
<keyword evidence="3" id="KW-0804">Transcription</keyword>
<evidence type="ECO:0000256" key="1">
    <source>
        <dbReference type="ARBA" id="ARBA00023015"/>
    </source>
</evidence>
<reference evidence="5" key="1">
    <citation type="submission" date="2019-11" db="EMBL/GenBank/DDBJ databases">
        <authorList>
            <person name="Feng L."/>
        </authorList>
    </citation>
    <scope>NUCLEOTIDE SEQUENCE</scope>
    <source>
        <strain evidence="5">VrattiLFYP33</strain>
    </source>
</reference>
<organism evidence="5">
    <name type="scientific">Veillonella ratti</name>
    <dbReference type="NCBI Taxonomy" id="103892"/>
    <lineage>
        <taxon>Bacteria</taxon>
        <taxon>Bacillati</taxon>
        <taxon>Bacillota</taxon>
        <taxon>Negativicutes</taxon>
        <taxon>Veillonellales</taxon>
        <taxon>Veillonellaceae</taxon>
        <taxon>Veillonella</taxon>
    </lineage>
</organism>
<evidence type="ECO:0000256" key="2">
    <source>
        <dbReference type="ARBA" id="ARBA00023125"/>
    </source>
</evidence>
<dbReference type="RefSeq" id="WP_021842001.1">
    <property type="nucleotide sequence ID" value="NZ_CACRUX010000034.1"/>
</dbReference>
<dbReference type="PANTHER" id="PTHR42756">
    <property type="entry name" value="TRANSCRIPTIONAL REGULATOR, MARR"/>
    <property type="match status" value="1"/>
</dbReference>
<name>A0A6N3AZ01_9FIRM</name>
<dbReference type="InterPro" id="IPR036388">
    <property type="entry name" value="WH-like_DNA-bd_sf"/>
</dbReference>
<dbReference type="SUPFAM" id="SSF46785">
    <property type="entry name" value="Winged helix' DNA-binding domain"/>
    <property type="match status" value="1"/>
</dbReference>
<evidence type="ECO:0000313" key="5">
    <source>
        <dbReference type="EMBL" id="VYT94890.1"/>
    </source>
</evidence>
<dbReference type="Gene3D" id="1.10.10.10">
    <property type="entry name" value="Winged helix-like DNA-binding domain superfamily/Winged helix DNA-binding domain"/>
    <property type="match status" value="1"/>
</dbReference>
<keyword evidence="1" id="KW-0805">Transcription regulation</keyword>
<dbReference type="AlphaFoldDB" id="A0A6N3AZ01"/>
<dbReference type="SMART" id="SM00347">
    <property type="entry name" value="HTH_MARR"/>
    <property type="match status" value="1"/>
</dbReference>
<dbReference type="PROSITE" id="PS50995">
    <property type="entry name" value="HTH_MARR_2"/>
    <property type="match status" value="1"/>
</dbReference>
<dbReference type="InterPro" id="IPR000835">
    <property type="entry name" value="HTH_MarR-typ"/>
</dbReference>
<protein>
    <submittedName>
        <fullName evidence="5">MarR family protein</fullName>
    </submittedName>
</protein>
<gene>
    <name evidence="5" type="ORF">VRLFYP33_00860</name>
</gene>
<dbReference type="GO" id="GO:0003677">
    <property type="term" value="F:DNA binding"/>
    <property type="evidence" value="ECO:0007669"/>
    <property type="project" value="UniProtKB-KW"/>
</dbReference>
<feature type="domain" description="HTH marR-type" evidence="4">
    <location>
        <begin position="1"/>
        <end position="137"/>
    </location>
</feature>
<dbReference type="EMBL" id="CACRUX010000034">
    <property type="protein sequence ID" value="VYT94890.1"/>
    <property type="molecule type" value="Genomic_DNA"/>
</dbReference>
<dbReference type="GO" id="GO:0003700">
    <property type="term" value="F:DNA-binding transcription factor activity"/>
    <property type="evidence" value="ECO:0007669"/>
    <property type="project" value="InterPro"/>
</dbReference>
<sequence length="153" mass="17737">MTDILPATKEYSRIRDNQMSIFENYARKNGMQSKALTILMWIYYNPNGITQQRITRKTYSTKQVVNATIKNFKDKGYIFFEENPEDKRTKVIKLTEDGRTYAASILDALEAAENAAMKELTAEEQDVLLRAGEKFTTALARNIDELRERQVKQ</sequence>
<dbReference type="InterPro" id="IPR036390">
    <property type="entry name" value="WH_DNA-bd_sf"/>
</dbReference>